<dbReference type="GO" id="GO:0006412">
    <property type="term" value="P:translation"/>
    <property type="evidence" value="ECO:0007669"/>
    <property type="project" value="UniProtKB-UniRule"/>
</dbReference>
<proteinExistence type="inferred from homology"/>
<dbReference type="GO" id="GO:0050567">
    <property type="term" value="F:glutaminyl-tRNA synthase (glutamine-hydrolyzing) activity"/>
    <property type="evidence" value="ECO:0007669"/>
    <property type="project" value="UniProtKB-UniRule"/>
</dbReference>
<dbReference type="GO" id="GO:0016740">
    <property type="term" value="F:transferase activity"/>
    <property type="evidence" value="ECO:0007669"/>
    <property type="project" value="UniProtKB-KW"/>
</dbReference>
<keyword evidence="2 8" id="KW-0436">Ligase</keyword>
<name>C8XEK2_NAKMY</name>
<dbReference type="OrthoDB" id="9811471at2"/>
<dbReference type="STRING" id="479431.Namu_1461"/>
<keyword evidence="10" id="KW-0378">Hydrolase</keyword>
<dbReference type="Pfam" id="PF01425">
    <property type="entry name" value="Amidase"/>
    <property type="match status" value="1"/>
</dbReference>
<keyword evidence="4 8" id="KW-0067">ATP-binding</keyword>
<organism evidence="10 11">
    <name type="scientific">Nakamurella multipartita (strain ATCC 700099 / DSM 44233 / CIP 104796 / JCM 9543 / NBRC 105858 / Y-104)</name>
    <name type="common">Microsphaera multipartita</name>
    <dbReference type="NCBI Taxonomy" id="479431"/>
    <lineage>
        <taxon>Bacteria</taxon>
        <taxon>Bacillati</taxon>
        <taxon>Actinomycetota</taxon>
        <taxon>Actinomycetes</taxon>
        <taxon>Nakamurellales</taxon>
        <taxon>Nakamurellaceae</taxon>
        <taxon>Nakamurella</taxon>
    </lineage>
</organism>
<evidence type="ECO:0000256" key="7">
    <source>
        <dbReference type="ARBA" id="ARBA00047407"/>
    </source>
</evidence>
<dbReference type="AlphaFoldDB" id="C8XEK2"/>
<evidence type="ECO:0000256" key="8">
    <source>
        <dbReference type="HAMAP-Rule" id="MF_00120"/>
    </source>
</evidence>
<dbReference type="KEGG" id="nml:Namu_1461"/>
<dbReference type="PROSITE" id="PS00571">
    <property type="entry name" value="AMIDASES"/>
    <property type="match status" value="1"/>
</dbReference>
<dbReference type="HOGENOM" id="CLU_009600_0_3_11"/>
<evidence type="ECO:0000313" key="11">
    <source>
        <dbReference type="Proteomes" id="UP000002218"/>
    </source>
</evidence>
<evidence type="ECO:0000256" key="5">
    <source>
        <dbReference type="ARBA" id="ARBA00022917"/>
    </source>
</evidence>
<comment type="function">
    <text evidence="6 8">Allows the formation of correctly charged Gln-tRNA(Gln) through the transamidation of misacylated Glu-tRNA(Gln) in organisms which lack glutaminyl-tRNA synthetase. The reaction takes place in the presence of glutamine and ATP through an activated gamma-phospho-Glu-tRNA(Gln).</text>
</comment>
<dbReference type="HAMAP" id="MF_00120">
    <property type="entry name" value="GatA"/>
    <property type="match status" value="1"/>
</dbReference>
<dbReference type="InterPro" id="IPR004412">
    <property type="entry name" value="GatA"/>
</dbReference>
<reference evidence="11" key="1">
    <citation type="submission" date="2009-09" db="EMBL/GenBank/DDBJ databases">
        <title>The complete genome of Nakamurella multipartita DSM 44233.</title>
        <authorList>
            <consortium name="US DOE Joint Genome Institute (JGI-PGF)"/>
            <person name="Lucas S."/>
            <person name="Copeland A."/>
            <person name="Lapidus A."/>
            <person name="Glavina del Rio T."/>
            <person name="Dalin E."/>
            <person name="Tice H."/>
            <person name="Bruce D."/>
            <person name="Goodwin L."/>
            <person name="Pitluck S."/>
            <person name="Kyrpides N."/>
            <person name="Mavromatis K."/>
            <person name="Ivanova N."/>
            <person name="Ovchinnikova G."/>
            <person name="Sims D."/>
            <person name="Meincke L."/>
            <person name="Brettin T."/>
            <person name="Detter J.C."/>
            <person name="Han C."/>
            <person name="Larimer F."/>
            <person name="Land M."/>
            <person name="Hauser L."/>
            <person name="Markowitz V."/>
            <person name="Cheng J.-F."/>
            <person name="Hugenholtz P."/>
            <person name="Woyke T."/>
            <person name="Wu D."/>
            <person name="Klenk H.-P."/>
            <person name="Eisen J.A."/>
        </authorList>
    </citation>
    <scope>NUCLEOTIDE SEQUENCE [LARGE SCALE GENOMIC DNA]</scope>
    <source>
        <strain evidence="11">ATCC 700099 / DSM 44233 / CIP 104796 / JCM 9543 / NBRC 105858 / Y-104</strain>
    </source>
</reference>
<dbReference type="Gene3D" id="3.90.1300.10">
    <property type="entry name" value="Amidase signature (AS) domain"/>
    <property type="match status" value="1"/>
</dbReference>
<feature type="active site" description="Acyl-ester intermediate" evidence="8">
    <location>
        <position position="193"/>
    </location>
</feature>
<evidence type="ECO:0000313" key="10">
    <source>
        <dbReference type="EMBL" id="ACV77860.1"/>
    </source>
</evidence>
<keyword evidence="11" id="KW-1185">Reference proteome</keyword>
<accession>C8XEK2</accession>
<dbReference type="InParanoid" id="C8XEK2"/>
<dbReference type="PANTHER" id="PTHR11895">
    <property type="entry name" value="TRANSAMIDASE"/>
    <property type="match status" value="1"/>
</dbReference>
<evidence type="ECO:0000259" key="9">
    <source>
        <dbReference type="Pfam" id="PF01425"/>
    </source>
</evidence>
<evidence type="ECO:0000256" key="6">
    <source>
        <dbReference type="ARBA" id="ARBA00025295"/>
    </source>
</evidence>
<dbReference type="PANTHER" id="PTHR11895:SF151">
    <property type="entry name" value="GLUTAMYL-TRNA(GLN) AMIDOTRANSFERASE SUBUNIT A"/>
    <property type="match status" value="1"/>
</dbReference>
<feature type="domain" description="Amidase" evidence="9">
    <location>
        <begin position="26"/>
        <end position="488"/>
    </location>
</feature>
<dbReference type="GO" id="GO:0030956">
    <property type="term" value="C:glutamyl-tRNA(Gln) amidotransferase complex"/>
    <property type="evidence" value="ECO:0007669"/>
    <property type="project" value="InterPro"/>
</dbReference>
<dbReference type="InterPro" id="IPR036928">
    <property type="entry name" value="AS_sf"/>
</dbReference>
<dbReference type="InterPro" id="IPR023631">
    <property type="entry name" value="Amidase_dom"/>
</dbReference>
<reference evidence="10 11" key="2">
    <citation type="journal article" date="2010" name="Stand. Genomic Sci.">
        <title>Complete genome sequence of Nakamurella multipartita type strain (Y-104).</title>
        <authorList>
            <person name="Tice H."/>
            <person name="Mayilraj S."/>
            <person name="Sims D."/>
            <person name="Lapidus A."/>
            <person name="Nolan M."/>
            <person name="Lucas S."/>
            <person name="Glavina Del Rio T."/>
            <person name="Copeland A."/>
            <person name="Cheng J.F."/>
            <person name="Meincke L."/>
            <person name="Bruce D."/>
            <person name="Goodwin L."/>
            <person name="Pitluck S."/>
            <person name="Ivanova N."/>
            <person name="Mavromatis K."/>
            <person name="Ovchinnikova G."/>
            <person name="Pati A."/>
            <person name="Chen A."/>
            <person name="Palaniappan K."/>
            <person name="Land M."/>
            <person name="Hauser L."/>
            <person name="Chang Y.J."/>
            <person name="Jeffries C.D."/>
            <person name="Detter J.C."/>
            <person name="Brettin T."/>
            <person name="Rohde M."/>
            <person name="Goker M."/>
            <person name="Bristow J."/>
            <person name="Eisen J.A."/>
            <person name="Markowitz V."/>
            <person name="Hugenholtz P."/>
            <person name="Kyrpides N.C."/>
            <person name="Klenk H.P."/>
            <person name="Chen F."/>
        </authorList>
    </citation>
    <scope>NUCLEOTIDE SEQUENCE [LARGE SCALE GENOMIC DNA]</scope>
    <source>
        <strain evidence="11">ATCC 700099 / DSM 44233 / CIP 104796 / JCM 9543 / NBRC 105858 / Y-104</strain>
    </source>
</reference>
<dbReference type="eggNOG" id="COG0154">
    <property type="taxonomic scope" value="Bacteria"/>
</dbReference>
<dbReference type="EC" id="6.3.5.7" evidence="8"/>
<dbReference type="SUPFAM" id="SSF75304">
    <property type="entry name" value="Amidase signature (AS) enzymes"/>
    <property type="match status" value="1"/>
</dbReference>
<comment type="subunit">
    <text evidence="8">Heterotrimer of A, B and C subunits.</text>
</comment>
<gene>
    <name evidence="8" type="primary">gatA</name>
    <name evidence="10" type="ordered locus">Namu_1461</name>
</gene>
<keyword evidence="3 8" id="KW-0547">Nucleotide-binding</keyword>
<dbReference type="GO" id="GO:0005524">
    <property type="term" value="F:ATP binding"/>
    <property type="evidence" value="ECO:0007669"/>
    <property type="project" value="UniProtKB-KW"/>
</dbReference>
<dbReference type="NCBIfam" id="TIGR00132">
    <property type="entry name" value="gatA"/>
    <property type="match status" value="1"/>
</dbReference>
<feature type="active site" description="Charge relay system" evidence="8">
    <location>
        <position position="94"/>
    </location>
</feature>
<keyword evidence="10" id="KW-0808">Transferase</keyword>
<keyword evidence="5 8" id="KW-0648">Protein biosynthesis</keyword>
<sequence>MSADLTRQTAATLADMIASGEVSSREVTQAHLDRIAAVDGSVHAFLHVSGELALAQADAVDRAIAAGDGPGAGAGVGAAGAPLSPLAGVPLALKDIVVQRGVPTTAGSKILEGWRPPYDATVTTRLLDAGVVILGKTNLDEFAMGSSTENSAYGPTRNPWDLSRIPGGSGGGSAAALAAFEAPLAIGTDTGGSIRQPAAVTGTVGTKPTYGGVSRYGLIALASSLDQVGPCARTVLDTALLHEVIAGHDPRDSTSIPSPVPSVVQAVRRGQTDGIAGLRVGVVKQLRGEGYQPGVLASFDAAVATLTAAGAEIVEVDCPHFQYALAAYYLILPSECSSNLARFDAMRYGLRVGDNGIASAEEVMSKTRGQGFGAEVKRRIILGTYALSAGYFDAYYGSAQKVRTLIRRDFENAFQSADVLISPSSPVTAFPIGEKVNDPMAMYLNDLATIPGSLAGIPAMSVPSGIATDTGLPVGLQIMGPALGEEQIYRVAAAFESAYLAEHSALVPDRAPELEVVAK</sequence>
<comment type="similarity">
    <text evidence="1 8">Belongs to the amidase family. GatA subfamily.</text>
</comment>
<feature type="active site" description="Charge relay system" evidence="8">
    <location>
        <position position="169"/>
    </location>
</feature>
<evidence type="ECO:0000256" key="1">
    <source>
        <dbReference type="ARBA" id="ARBA00008069"/>
    </source>
</evidence>
<dbReference type="GO" id="GO:0016787">
    <property type="term" value="F:hydrolase activity"/>
    <property type="evidence" value="ECO:0007669"/>
    <property type="project" value="UniProtKB-KW"/>
</dbReference>
<dbReference type="FunCoup" id="C8XEK2">
    <property type="interactions" value="334"/>
</dbReference>
<dbReference type="EMBL" id="CP001737">
    <property type="protein sequence ID" value="ACV77860.1"/>
    <property type="molecule type" value="Genomic_DNA"/>
</dbReference>
<evidence type="ECO:0000256" key="4">
    <source>
        <dbReference type="ARBA" id="ARBA00022840"/>
    </source>
</evidence>
<evidence type="ECO:0000256" key="2">
    <source>
        <dbReference type="ARBA" id="ARBA00022598"/>
    </source>
</evidence>
<comment type="catalytic activity">
    <reaction evidence="7 8">
        <text>L-glutamyl-tRNA(Gln) + L-glutamine + ATP + H2O = L-glutaminyl-tRNA(Gln) + L-glutamate + ADP + phosphate + H(+)</text>
        <dbReference type="Rhea" id="RHEA:17521"/>
        <dbReference type="Rhea" id="RHEA-COMP:9681"/>
        <dbReference type="Rhea" id="RHEA-COMP:9684"/>
        <dbReference type="ChEBI" id="CHEBI:15377"/>
        <dbReference type="ChEBI" id="CHEBI:15378"/>
        <dbReference type="ChEBI" id="CHEBI:29985"/>
        <dbReference type="ChEBI" id="CHEBI:30616"/>
        <dbReference type="ChEBI" id="CHEBI:43474"/>
        <dbReference type="ChEBI" id="CHEBI:58359"/>
        <dbReference type="ChEBI" id="CHEBI:78520"/>
        <dbReference type="ChEBI" id="CHEBI:78521"/>
        <dbReference type="ChEBI" id="CHEBI:456216"/>
        <dbReference type="EC" id="6.3.5.7"/>
    </reaction>
</comment>
<dbReference type="Proteomes" id="UP000002218">
    <property type="component" value="Chromosome"/>
</dbReference>
<dbReference type="InterPro" id="IPR000120">
    <property type="entry name" value="Amidase"/>
</dbReference>
<evidence type="ECO:0000256" key="3">
    <source>
        <dbReference type="ARBA" id="ARBA00022741"/>
    </source>
</evidence>
<protein>
    <recommendedName>
        <fullName evidence="8">Glutamyl-tRNA(Gln) amidotransferase subunit A</fullName>
        <shortName evidence="8">Glu-ADT subunit A</shortName>
        <ecNumber evidence="8">6.3.5.7</ecNumber>
    </recommendedName>
</protein>
<dbReference type="InterPro" id="IPR020556">
    <property type="entry name" value="Amidase_CS"/>
</dbReference>